<protein>
    <recommendedName>
        <fullName evidence="4">Lipoprotein</fullName>
    </recommendedName>
</protein>
<name>A0ABW7BRK0_9ACTN</name>
<organism evidence="2 3">
    <name type="scientific">Streptomyces omiyaensis</name>
    <dbReference type="NCBI Taxonomy" id="68247"/>
    <lineage>
        <taxon>Bacteria</taxon>
        <taxon>Bacillati</taxon>
        <taxon>Actinomycetota</taxon>
        <taxon>Actinomycetes</taxon>
        <taxon>Kitasatosporales</taxon>
        <taxon>Streptomycetaceae</taxon>
        <taxon>Streptomyces</taxon>
    </lineage>
</organism>
<reference evidence="2 3" key="1">
    <citation type="submission" date="2024-10" db="EMBL/GenBank/DDBJ databases">
        <title>The Natural Products Discovery Center: Release of the First 8490 Sequenced Strains for Exploring Actinobacteria Biosynthetic Diversity.</title>
        <authorList>
            <person name="Kalkreuter E."/>
            <person name="Kautsar S.A."/>
            <person name="Yang D."/>
            <person name="Bader C.D."/>
            <person name="Teijaro C.N."/>
            <person name="Fluegel L."/>
            <person name="Davis C.M."/>
            <person name="Simpson J.R."/>
            <person name="Lauterbach L."/>
            <person name="Steele A.D."/>
            <person name="Gui C."/>
            <person name="Meng S."/>
            <person name="Li G."/>
            <person name="Viehrig K."/>
            <person name="Ye F."/>
            <person name="Su P."/>
            <person name="Kiefer A.F."/>
            <person name="Nichols A."/>
            <person name="Cepeda A.J."/>
            <person name="Yan W."/>
            <person name="Fan B."/>
            <person name="Jiang Y."/>
            <person name="Adhikari A."/>
            <person name="Zheng C.-J."/>
            <person name="Schuster L."/>
            <person name="Cowan T.M."/>
            <person name="Smanski M.J."/>
            <person name="Chevrette M.G."/>
            <person name="De Carvalho L.P.S."/>
            <person name="Shen B."/>
        </authorList>
    </citation>
    <scope>NUCLEOTIDE SEQUENCE [LARGE SCALE GENOMIC DNA]</scope>
    <source>
        <strain evidence="2 3">NPDC048229</strain>
    </source>
</reference>
<evidence type="ECO:0008006" key="4">
    <source>
        <dbReference type="Google" id="ProtNLM"/>
    </source>
</evidence>
<evidence type="ECO:0000256" key="1">
    <source>
        <dbReference type="SAM" id="MobiDB-lite"/>
    </source>
</evidence>
<accession>A0ABW7BRK0</accession>
<feature type="region of interest" description="Disordered" evidence="1">
    <location>
        <begin position="1"/>
        <end position="48"/>
    </location>
</feature>
<feature type="compositionally biased region" description="Polar residues" evidence="1">
    <location>
        <begin position="32"/>
        <end position="41"/>
    </location>
</feature>
<comment type="caution">
    <text evidence="2">The sequence shown here is derived from an EMBL/GenBank/DDBJ whole genome shotgun (WGS) entry which is preliminary data.</text>
</comment>
<dbReference type="EMBL" id="JBICZW010000007">
    <property type="protein sequence ID" value="MFG3190137.1"/>
    <property type="molecule type" value="Genomic_DNA"/>
</dbReference>
<dbReference type="Proteomes" id="UP001604282">
    <property type="component" value="Unassembled WGS sequence"/>
</dbReference>
<gene>
    <name evidence="2" type="ORF">ACGFYS_14475</name>
</gene>
<keyword evidence="3" id="KW-1185">Reference proteome</keyword>
<feature type="compositionally biased region" description="Polar residues" evidence="1">
    <location>
        <begin position="8"/>
        <end position="19"/>
    </location>
</feature>
<evidence type="ECO:0000313" key="2">
    <source>
        <dbReference type="EMBL" id="MFG3190137.1"/>
    </source>
</evidence>
<dbReference type="RefSeq" id="WP_229883372.1">
    <property type="nucleotide sequence ID" value="NZ_BMVV01000004.1"/>
</dbReference>
<evidence type="ECO:0000313" key="3">
    <source>
        <dbReference type="Proteomes" id="UP001604282"/>
    </source>
</evidence>
<proteinExistence type="predicted"/>
<sequence length="228" mass="24576">MSAAATLLVTSAGCTSGTEQPRDSSKPAAVKSSVTTPSAVTQRPYDKMPARPLGQAAVSGRDHAFLQEAFAIQMPAGHKVPPADEVVVIRRLDAKNGDLAWMSDGRTFCYGKIREGYSSLSCGQLPEEPPAPGLLFTIWGEPDRVTNGENNDEVRVVGFVIAEGGPKRFDHVKRSKGTGPVHQAVARFPSGRMVTFLTIDRAYGPIDPEAEICRSDRKICFPSEDLPH</sequence>